<dbReference type="SMART" id="SM00758">
    <property type="entry name" value="PA14"/>
    <property type="match status" value="1"/>
</dbReference>
<evidence type="ECO:0000256" key="3">
    <source>
        <dbReference type="ARBA" id="ARBA00022801"/>
    </source>
</evidence>
<dbReference type="Gene3D" id="3.20.20.300">
    <property type="entry name" value="Glycoside hydrolase, family 3, N-terminal domain"/>
    <property type="match status" value="1"/>
</dbReference>
<dbReference type="PANTHER" id="PTHR42721">
    <property type="entry name" value="SUGAR HYDROLASE-RELATED"/>
    <property type="match status" value="1"/>
</dbReference>
<dbReference type="GO" id="GO:0016787">
    <property type="term" value="F:hydrolase activity"/>
    <property type="evidence" value="ECO:0007669"/>
    <property type="project" value="UniProtKB-KW"/>
</dbReference>
<accession>A0ABP9FHE4</accession>
<name>A0ABP9FHE4_9GAMM</name>
<feature type="domain" description="PA14" evidence="5">
    <location>
        <begin position="474"/>
        <end position="618"/>
    </location>
</feature>
<dbReference type="EMBL" id="BAABJZ010000105">
    <property type="protein sequence ID" value="GAA4902265.1"/>
    <property type="molecule type" value="Genomic_DNA"/>
</dbReference>
<gene>
    <name evidence="6" type="ORF">GCM10023333_40430</name>
</gene>
<dbReference type="InterPro" id="IPR013783">
    <property type="entry name" value="Ig-like_fold"/>
</dbReference>
<dbReference type="InterPro" id="IPR011658">
    <property type="entry name" value="PA14_dom"/>
</dbReference>
<dbReference type="Gene3D" id="2.60.40.10">
    <property type="entry name" value="Immunoglobulins"/>
    <property type="match status" value="1"/>
</dbReference>
<dbReference type="InterPro" id="IPR017853">
    <property type="entry name" value="GH"/>
</dbReference>
<proteinExistence type="inferred from homology"/>
<dbReference type="PANTHER" id="PTHR42721:SF3">
    <property type="entry name" value="BETA-D-XYLOSIDASE 5-RELATED"/>
    <property type="match status" value="1"/>
</dbReference>
<dbReference type="Pfam" id="PF01915">
    <property type="entry name" value="Glyco_hydro_3_C"/>
    <property type="match status" value="1"/>
</dbReference>
<keyword evidence="2 4" id="KW-0732">Signal</keyword>
<sequence>MKSKLATAVSAALLMAPAWANVSDNQPDIPFFDHTLPIEERLDDITARLTNEEKGHMLTLWNEGVPRMGMLAFEPGEALHGLASPRHNVATVFPQSTMLASMWDPALMKRIGDIVSDEARAQHHHGPVMPRGRKGPLMFWSPVINIARDPRWGRTQEAYGEDPLLNGIKATAYVQGLQGDHPKYLKTAAGAKHFVANNEEHNRFNGNADISEKQLREYYFPAYKQVVQEGDAKIIMTAYNALNGEPAVTNTWLVKDVLRGEWGFDGFVLGDYGSVMMTRKGWGERGYIGHEIYDTYKDAAAAVMNAETLDFDNTSLFRTDLVQAIEEGMVPQEKFDRAFKNTMRVSLQLGMWDPEELSPWKDLAFDIMASDAHKAVALEAAEKGMVLLQNEPVAEQPLLPLDKSAIKTVAVIGPNADMVNFGTYSGNPRDPISPLQGIRDYLGDDVEVLYVPWAENEDELQTVPMDNIVLLDNQGLGIWRAEYYNNGQAAGKPIASDNVADVNFDWLDTYPHESQNGRHYSARYTTQIVPSVGGDYTFGVEYHGTEAKVSVNGVSVIDAHHRKGQDHREIRPVRLEANQTYEIEVVSMRSTNEGKHQVRFGWQLPKQDDTFEGGELEVAKQADAVIAVMGISVKYEREAYDRTVEGLPPGQEEMLASVLKANPNTVVVLQSGSSIESPWLKDNVPAILQSWYPGEQGGRAIANTLFGDNNPGGKLPLTWVRSWGDLPPFNDYDITNGRTYMHFDKEPLWAFGHGLSYTDFKMDKLKLKSNKVKQDGTIDLSVRVKNTGKVDGDEVVQVYVVDKFDRSDKPKQRLKAFERVSVKAGKSETVKLSIDVADLAYWDEKTKDWALGDRYEIRVGNASDNTTLSDTVRLK</sequence>
<dbReference type="PRINTS" id="PR00133">
    <property type="entry name" value="GLHYDRLASE3"/>
</dbReference>
<dbReference type="InterPro" id="IPR001764">
    <property type="entry name" value="Glyco_hydro_3_N"/>
</dbReference>
<dbReference type="Pfam" id="PF14310">
    <property type="entry name" value="Fn3-like"/>
    <property type="match status" value="1"/>
</dbReference>
<dbReference type="InterPro" id="IPR044993">
    <property type="entry name" value="BXL"/>
</dbReference>
<dbReference type="RefSeq" id="WP_345337323.1">
    <property type="nucleotide sequence ID" value="NZ_BAABJZ010000105.1"/>
</dbReference>
<organism evidence="6 7">
    <name type="scientific">Ferrimonas pelagia</name>
    <dbReference type="NCBI Taxonomy" id="1177826"/>
    <lineage>
        <taxon>Bacteria</taxon>
        <taxon>Pseudomonadati</taxon>
        <taxon>Pseudomonadota</taxon>
        <taxon>Gammaproteobacteria</taxon>
        <taxon>Alteromonadales</taxon>
        <taxon>Ferrimonadaceae</taxon>
        <taxon>Ferrimonas</taxon>
    </lineage>
</organism>
<dbReference type="PROSITE" id="PS51820">
    <property type="entry name" value="PA14"/>
    <property type="match status" value="1"/>
</dbReference>
<dbReference type="InterPro" id="IPR037524">
    <property type="entry name" value="PA14/GLEYA"/>
</dbReference>
<dbReference type="SMART" id="SM01217">
    <property type="entry name" value="Fn3_like"/>
    <property type="match status" value="1"/>
</dbReference>
<feature type="chain" id="PRO_5045282573" evidence="4">
    <location>
        <begin position="21"/>
        <end position="875"/>
    </location>
</feature>
<reference evidence="7" key="1">
    <citation type="journal article" date="2019" name="Int. J. Syst. Evol. Microbiol.">
        <title>The Global Catalogue of Microorganisms (GCM) 10K type strain sequencing project: providing services to taxonomists for standard genome sequencing and annotation.</title>
        <authorList>
            <consortium name="The Broad Institute Genomics Platform"/>
            <consortium name="The Broad Institute Genome Sequencing Center for Infectious Disease"/>
            <person name="Wu L."/>
            <person name="Ma J."/>
        </authorList>
    </citation>
    <scope>NUCLEOTIDE SEQUENCE [LARGE SCALE GENOMIC DNA]</scope>
    <source>
        <strain evidence="7">JCM 18401</strain>
    </source>
</reference>
<evidence type="ECO:0000313" key="6">
    <source>
        <dbReference type="EMBL" id="GAA4902265.1"/>
    </source>
</evidence>
<dbReference type="SUPFAM" id="SSF56988">
    <property type="entry name" value="Anthrax protective antigen"/>
    <property type="match status" value="1"/>
</dbReference>
<protein>
    <submittedName>
        <fullName evidence="6">Glycoside hydrolase family 3 C-terminal domain-containing protein</fullName>
    </submittedName>
</protein>
<dbReference type="InterPro" id="IPR026891">
    <property type="entry name" value="Fn3-like"/>
</dbReference>
<dbReference type="InterPro" id="IPR036962">
    <property type="entry name" value="Glyco_hydro_3_N_sf"/>
</dbReference>
<evidence type="ECO:0000256" key="2">
    <source>
        <dbReference type="ARBA" id="ARBA00022729"/>
    </source>
</evidence>
<comment type="similarity">
    <text evidence="1">Belongs to the glycosyl hydrolase 3 family.</text>
</comment>
<dbReference type="SUPFAM" id="SSF52279">
    <property type="entry name" value="Beta-D-glucan exohydrolase, C-terminal domain"/>
    <property type="match status" value="1"/>
</dbReference>
<feature type="signal peptide" evidence="4">
    <location>
        <begin position="1"/>
        <end position="20"/>
    </location>
</feature>
<evidence type="ECO:0000256" key="4">
    <source>
        <dbReference type="SAM" id="SignalP"/>
    </source>
</evidence>
<comment type="caution">
    <text evidence="6">The sequence shown here is derived from an EMBL/GenBank/DDBJ whole genome shotgun (WGS) entry which is preliminary data.</text>
</comment>
<evidence type="ECO:0000313" key="7">
    <source>
        <dbReference type="Proteomes" id="UP001499988"/>
    </source>
</evidence>
<dbReference type="Pfam" id="PF00933">
    <property type="entry name" value="Glyco_hydro_3"/>
    <property type="match status" value="1"/>
</dbReference>
<dbReference type="InterPro" id="IPR036881">
    <property type="entry name" value="Glyco_hydro_3_C_sf"/>
</dbReference>
<dbReference type="SUPFAM" id="SSF51445">
    <property type="entry name" value="(Trans)glycosidases"/>
    <property type="match status" value="1"/>
</dbReference>
<dbReference type="Proteomes" id="UP001499988">
    <property type="component" value="Unassembled WGS sequence"/>
</dbReference>
<dbReference type="Gene3D" id="3.40.50.1700">
    <property type="entry name" value="Glycoside hydrolase family 3 C-terminal domain"/>
    <property type="match status" value="1"/>
</dbReference>
<evidence type="ECO:0000256" key="1">
    <source>
        <dbReference type="ARBA" id="ARBA00005336"/>
    </source>
</evidence>
<evidence type="ECO:0000259" key="5">
    <source>
        <dbReference type="PROSITE" id="PS51820"/>
    </source>
</evidence>
<keyword evidence="3 6" id="KW-0378">Hydrolase</keyword>
<dbReference type="Gene3D" id="2.60.120.260">
    <property type="entry name" value="Galactose-binding domain-like"/>
    <property type="match status" value="1"/>
</dbReference>
<keyword evidence="7" id="KW-1185">Reference proteome</keyword>
<dbReference type="InterPro" id="IPR002772">
    <property type="entry name" value="Glyco_hydro_3_C"/>
</dbReference>
<dbReference type="Pfam" id="PF07691">
    <property type="entry name" value="PA14"/>
    <property type="match status" value="1"/>
</dbReference>